<evidence type="ECO:0000259" key="3">
    <source>
        <dbReference type="PROSITE" id="PS50977"/>
    </source>
</evidence>
<dbReference type="GO" id="GO:0000976">
    <property type="term" value="F:transcription cis-regulatory region binding"/>
    <property type="evidence" value="ECO:0007669"/>
    <property type="project" value="TreeGrafter"/>
</dbReference>
<dbReference type="SUPFAM" id="SSF48498">
    <property type="entry name" value="Tetracyclin repressor-like, C-terminal domain"/>
    <property type="match status" value="1"/>
</dbReference>
<name>A0A1G7ZLR9_9VIBR</name>
<sequence length="216" mass="24425">MRLIRVIEMVVRNRTKDRILDVAEGLFAEHGFNDTSLRVITSKAGVNLASVNYHFGDKKTLVRAVLNRYLEAFMPAMQDALITLNLNQDYTMADVFESLRAPLRSLNQVRPNGTSRFMSLIGRGYTDVQGHLRWFITTRYQETLTLFVESVMKANPNLTEETLFWRLHFTLGTCVFTMASSQALSEIAQSNYGHEVELKAVVDQLIVYLAAGVGAK</sequence>
<dbReference type="STRING" id="861298.SAMN04488136_10836"/>
<dbReference type="InterPro" id="IPR041586">
    <property type="entry name" value="PsrA_TetR_C"/>
</dbReference>
<dbReference type="PROSITE" id="PS01081">
    <property type="entry name" value="HTH_TETR_1"/>
    <property type="match status" value="1"/>
</dbReference>
<reference evidence="4 5" key="1">
    <citation type="submission" date="2016-10" db="EMBL/GenBank/DDBJ databases">
        <authorList>
            <person name="de Groot N.N."/>
        </authorList>
    </citation>
    <scope>NUCLEOTIDE SEQUENCE [LARGE SCALE GENOMIC DNA]</scope>
    <source>
        <strain evidence="4 5">CGMCC 1.10228</strain>
    </source>
</reference>
<dbReference type="SUPFAM" id="SSF46689">
    <property type="entry name" value="Homeodomain-like"/>
    <property type="match status" value="1"/>
</dbReference>
<dbReference type="Pfam" id="PF17939">
    <property type="entry name" value="TetR_C_30"/>
    <property type="match status" value="1"/>
</dbReference>
<dbReference type="GO" id="GO:0003700">
    <property type="term" value="F:DNA-binding transcription factor activity"/>
    <property type="evidence" value="ECO:0007669"/>
    <property type="project" value="TreeGrafter"/>
</dbReference>
<dbReference type="InterPro" id="IPR001647">
    <property type="entry name" value="HTH_TetR"/>
</dbReference>
<keyword evidence="5" id="KW-1185">Reference proteome</keyword>
<protein>
    <submittedName>
        <fullName evidence="4">Transcriptional regulator, TetR family</fullName>
    </submittedName>
</protein>
<dbReference type="InterPro" id="IPR009057">
    <property type="entry name" value="Homeodomain-like_sf"/>
</dbReference>
<evidence type="ECO:0000256" key="2">
    <source>
        <dbReference type="PROSITE-ProRule" id="PRU00335"/>
    </source>
</evidence>
<dbReference type="EMBL" id="FNDD01000008">
    <property type="protein sequence ID" value="SDH09506.1"/>
    <property type="molecule type" value="Genomic_DNA"/>
</dbReference>
<accession>A0A1G7ZLR9</accession>
<dbReference type="InterPro" id="IPR036271">
    <property type="entry name" value="Tet_transcr_reg_TetR-rel_C_sf"/>
</dbReference>
<dbReference type="InterPro" id="IPR050109">
    <property type="entry name" value="HTH-type_TetR-like_transc_reg"/>
</dbReference>
<evidence type="ECO:0000313" key="4">
    <source>
        <dbReference type="EMBL" id="SDH09506.1"/>
    </source>
</evidence>
<dbReference type="PROSITE" id="PS50977">
    <property type="entry name" value="HTH_TETR_2"/>
    <property type="match status" value="1"/>
</dbReference>
<feature type="domain" description="HTH tetR-type" evidence="3">
    <location>
        <begin position="13"/>
        <end position="73"/>
    </location>
</feature>
<evidence type="ECO:0000313" key="5">
    <source>
        <dbReference type="Proteomes" id="UP000198854"/>
    </source>
</evidence>
<gene>
    <name evidence="4" type="ORF">SAMN04488136_10836</name>
</gene>
<dbReference type="PRINTS" id="PR00455">
    <property type="entry name" value="HTHTETR"/>
</dbReference>
<dbReference type="Pfam" id="PF00440">
    <property type="entry name" value="TetR_N"/>
    <property type="match status" value="1"/>
</dbReference>
<evidence type="ECO:0000256" key="1">
    <source>
        <dbReference type="ARBA" id="ARBA00023125"/>
    </source>
</evidence>
<dbReference type="PANTHER" id="PTHR30055:SF235">
    <property type="entry name" value="TRANSCRIPTIONAL REGULATORY PROTEIN"/>
    <property type="match status" value="1"/>
</dbReference>
<dbReference type="PANTHER" id="PTHR30055">
    <property type="entry name" value="HTH-TYPE TRANSCRIPTIONAL REGULATOR RUTR"/>
    <property type="match status" value="1"/>
</dbReference>
<organism evidence="4 5">
    <name type="scientific">Vibrio xiamenensis</name>
    <dbReference type="NCBI Taxonomy" id="861298"/>
    <lineage>
        <taxon>Bacteria</taxon>
        <taxon>Pseudomonadati</taxon>
        <taxon>Pseudomonadota</taxon>
        <taxon>Gammaproteobacteria</taxon>
        <taxon>Vibrionales</taxon>
        <taxon>Vibrionaceae</taxon>
        <taxon>Vibrio</taxon>
    </lineage>
</organism>
<feature type="DNA-binding region" description="H-T-H motif" evidence="2">
    <location>
        <begin position="36"/>
        <end position="55"/>
    </location>
</feature>
<dbReference type="AlphaFoldDB" id="A0A1G7ZLR9"/>
<proteinExistence type="predicted"/>
<dbReference type="InterPro" id="IPR023772">
    <property type="entry name" value="DNA-bd_HTH_TetR-type_CS"/>
</dbReference>
<keyword evidence="1 2" id="KW-0238">DNA-binding</keyword>
<dbReference type="Gene3D" id="1.10.357.10">
    <property type="entry name" value="Tetracycline Repressor, domain 2"/>
    <property type="match status" value="1"/>
</dbReference>
<dbReference type="Proteomes" id="UP000198854">
    <property type="component" value="Unassembled WGS sequence"/>
</dbReference>